<dbReference type="Ensembl" id="ENSCPRT00005004158.1">
    <property type="protein sequence ID" value="ENSCPRP00005003557.1"/>
    <property type="gene ID" value="ENSCPRG00005002602.1"/>
</dbReference>
<dbReference type="InterPro" id="IPR038269">
    <property type="entry name" value="SCAN_sf"/>
</dbReference>
<proteinExistence type="predicted"/>
<dbReference type="SUPFAM" id="SSF47353">
    <property type="entry name" value="Retrovirus capsid dimerization domain-like"/>
    <property type="match status" value="1"/>
</dbReference>
<dbReference type="PROSITE" id="PS50804">
    <property type="entry name" value="SCAN_BOX"/>
    <property type="match status" value="1"/>
</dbReference>
<dbReference type="Pfam" id="PF02023">
    <property type="entry name" value="SCAN"/>
    <property type="match status" value="1"/>
</dbReference>
<sequence length="137" mass="15819">MWGEVPGVGTLPVPLGEKWQQWLGPSTLKDEILRRLDIMPERHCQVFRGRQSREAKAPRLLWQSLTDLMNKWLRLEATSKEEICDKILLEQFIADLDEDTQKQVRCHRVCKTGSLKLQGCLCGMAGEQRAIFMVAQR</sequence>
<dbReference type="Gene3D" id="1.10.4020.10">
    <property type="entry name" value="DNA breaking-rejoining enzymes"/>
    <property type="match status" value="1"/>
</dbReference>
<keyword evidence="3" id="KW-1185">Reference proteome</keyword>
<evidence type="ECO:0000313" key="3">
    <source>
        <dbReference type="Proteomes" id="UP000594220"/>
    </source>
</evidence>
<dbReference type="GeneTree" id="ENSGT00960000189285"/>
<dbReference type="Proteomes" id="UP000594220">
    <property type="component" value="Unplaced"/>
</dbReference>
<evidence type="ECO:0000259" key="1">
    <source>
        <dbReference type="PROSITE" id="PS50804"/>
    </source>
</evidence>
<organism evidence="2 3">
    <name type="scientific">Crocodylus porosus</name>
    <name type="common">Saltwater crocodile</name>
    <name type="synonym">Estuarine crocodile</name>
    <dbReference type="NCBI Taxonomy" id="8502"/>
    <lineage>
        <taxon>Eukaryota</taxon>
        <taxon>Metazoa</taxon>
        <taxon>Chordata</taxon>
        <taxon>Craniata</taxon>
        <taxon>Vertebrata</taxon>
        <taxon>Euteleostomi</taxon>
        <taxon>Archelosauria</taxon>
        <taxon>Archosauria</taxon>
        <taxon>Crocodylia</taxon>
        <taxon>Longirostres</taxon>
        <taxon>Crocodylidae</taxon>
        <taxon>Crocodylus</taxon>
    </lineage>
</organism>
<protein>
    <recommendedName>
        <fullName evidence="1">SCAN box domain-containing protein</fullName>
    </recommendedName>
</protein>
<dbReference type="AlphaFoldDB" id="A0A7M4E2S0"/>
<accession>A0A7M4E2S0</accession>
<name>A0A7M4E2S0_CROPO</name>
<reference evidence="2" key="1">
    <citation type="submission" date="2025-08" db="UniProtKB">
        <authorList>
            <consortium name="Ensembl"/>
        </authorList>
    </citation>
    <scope>IDENTIFICATION</scope>
</reference>
<evidence type="ECO:0000313" key="2">
    <source>
        <dbReference type="Ensembl" id="ENSCPRP00005003557.1"/>
    </source>
</evidence>
<reference evidence="2" key="2">
    <citation type="submission" date="2025-09" db="UniProtKB">
        <authorList>
            <consortium name="Ensembl"/>
        </authorList>
    </citation>
    <scope>IDENTIFICATION</scope>
</reference>
<dbReference type="InterPro" id="IPR003309">
    <property type="entry name" value="SCAN_dom"/>
</dbReference>
<feature type="domain" description="SCAN box" evidence="1">
    <location>
        <begin position="45"/>
        <end position="107"/>
    </location>
</feature>